<dbReference type="SUPFAM" id="SSF50044">
    <property type="entry name" value="SH3-domain"/>
    <property type="match status" value="4"/>
</dbReference>
<dbReference type="InterPro" id="IPR001452">
    <property type="entry name" value="SH3_domain"/>
</dbReference>
<feature type="compositionally biased region" description="Polar residues" evidence="3">
    <location>
        <begin position="569"/>
        <end position="578"/>
    </location>
</feature>
<dbReference type="RefSeq" id="XP_070467681.1">
    <property type="nucleotide sequence ID" value="XM_070611580.1"/>
</dbReference>
<evidence type="ECO:0000256" key="3">
    <source>
        <dbReference type="SAM" id="MobiDB-lite"/>
    </source>
</evidence>
<feature type="compositionally biased region" description="Polar residues" evidence="3">
    <location>
        <begin position="647"/>
        <end position="675"/>
    </location>
</feature>
<feature type="domain" description="SH3" evidence="4">
    <location>
        <begin position="806"/>
        <end position="865"/>
    </location>
</feature>
<reference evidence="6" key="2">
    <citation type="submission" date="2025-08" db="UniProtKB">
        <authorList>
            <consortium name="RefSeq"/>
        </authorList>
    </citation>
    <scope>IDENTIFICATION</scope>
    <source>
        <tissue evidence="6">Blood</tissue>
    </source>
</reference>
<organism evidence="5 6">
    <name type="scientific">Equus przewalskii</name>
    <name type="common">Przewalski's horse</name>
    <name type="synonym">Equus caballus przewalskii</name>
    <dbReference type="NCBI Taxonomy" id="9798"/>
    <lineage>
        <taxon>Eukaryota</taxon>
        <taxon>Metazoa</taxon>
        <taxon>Chordata</taxon>
        <taxon>Craniata</taxon>
        <taxon>Vertebrata</taxon>
        <taxon>Euteleostomi</taxon>
        <taxon>Mammalia</taxon>
        <taxon>Eutheria</taxon>
        <taxon>Laurasiatheria</taxon>
        <taxon>Perissodactyla</taxon>
        <taxon>Equidae</taxon>
        <taxon>Equus</taxon>
    </lineage>
</organism>
<evidence type="ECO:0000256" key="1">
    <source>
        <dbReference type="ARBA" id="ARBA00022443"/>
    </source>
</evidence>
<evidence type="ECO:0000259" key="4">
    <source>
        <dbReference type="PROSITE" id="PS50002"/>
    </source>
</evidence>
<dbReference type="Proteomes" id="UP001652662">
    <property type="component" value="Chromosome 2"/>
</dbReference>
<dbReference type="InterPro" id="IPR036028">
    <property type="entry name" value="SH3-like_dom_sf"/>
</dbReference>
<dbReference type="Pfam" id="PF14604">
    <property type="entry name" value="SH3_9"/>
    <property type="match status" value="1"/>
</dbReference>
<dbReference type="CDD" id="cd11816">
    <property type="entry name" value="SH3_Eve1_3"/>
    <property type="match status" value="1"/>
</dbReference>
<feature type="region of interest" description="Disordered" evidence="3">
    <location>
        <begin position="1"/>
        <end position="81"/>
    </location>
</feature>
<dbReference type="PROSITE" id="PS50002">
    <property type="entry name" value="SH3"/>
    <property type="match status" value="4"/>
</dbReference>
<dbReference type="GeneID" id="103554934"/>
<feature type="compositionally biased region" description="Pro residues" evidence="3">
    <location>
        <begin position="469"/>
        <end position="481"/>
    </location>
</feature>
<feature type="domain" description="SH3" evidence="4">
    <location>
        <begin position="730"/>
        <end position="789"/>
    </location>
</feature>
<dbReference type="CDD" id="cd11815">
    <property type="entry name" value="SH3_Eve1_2"/>
    <property type="match status" value="1"/>
</dbReference>
<feature type="domain" description="SH3" evidence="4">
    <location>
        <begin position="896"/>
        <end position="955"/>
    </location>
</feature>
<dbReference type="SMART" id="SM00326">
    <property type="entry name" value="SH3"/>
    <property type="match status" value="4"/>
</dbReference>
<evidence type="ECO:0000256" key="2">
    <source>
        <dbReference type="PROSITE-ProRule" id="PRU00192"/>
    </source>
</evidence>
<name>A0ABM4NRW8_EQUPR</name>
<feature type="compositionally biased region" description="Pro residues" evidence="3">
    <location>
        <begin position="618"/>
        <end position="633"/>
    </location>
</feature>
<dbReference type="InterPro" id="IPR035835">
    <property type="entry name" value="Eve1_SH3_3"/>
</dbReference>
<accession>A0ABM4NRW8</accession>
<keyword evidence="1 2" id="KW-0728">SH3 domain</keyword>
<protein>
    <submittedName>
        <fullName evidence="6">SH3 domain-containing protein 19 isoform X13</fullName>
    </submittedName>
</protein>
<feature type="region of interest" description="Disordered" evidence="3">
    <location>
        <begin position="872"/>
        <end position="895"/>
    </location>
</feature>
<feature type="compositionally biased region" description="Basic and acidic residues" evidence="3">
    <location>
        <begin position="580"/>
        <end position="591"/>
    </location>
</feature>
<feature type="region of interest" description="Disordered" evidence="3">
    <location>
        <begin position="515"/>
        <end position="689"/>
    </location>
</feature>
<feature type="region of interest" description="Disordered" evidence="3">
    <location>
        <begin position="463"/>
        <end position="485"/>
    </location>
</feature>
<dbReference type="InterPro" id="IPR050384">
    <property type="entry name" value="Endophilin_SH3RF"/>
</dbReference>
<feature type="region of interest" description="Disordered" evidence="3">
    <location>
        <begin position="217"/>
        <end position="273"/>
    </location>
</feature>
<feature type="region of interest" description="Disordered" evidence="3">
    <location>
        <begin position="303"/>
        <end position="445"/>
    </location>
</feature>
<gene>
    <name evidence="6" type="primary">SH3D19</name>
</gene>
<feature type="compositionally biased region" description="Basic and acidic residues" evidence="3">
    <location>
        <begin position="1"/>
        <end position="22"/>
    </location>
</feature>
<dbReference type="Pfam" id="PF00018">
    <property type="entry name" value="SH3_1"/>
    <property type="match status" value="3"/>
</dbReference>
<sequence length="1025" mass="112115">MAEGRRREDEEEELRERRELGGPRRARGRALSGHSAADRNERNKPEHRSSSQGPLSSIRAVIKRTSRTSIQSELHRDRRRPEITIVAAEPLRPASWFPGAPPPGLGFAPSSAARRWTPNELVPAELPPSYEQVIKEINQVQVNTTNNNNAAATPRRTITSATQTDFSEEIDNHLPQSNATLQAPLKPLQPSPAVSASDLTNVAPLIVFDISEEQNCLENSGPTRCPVPKPRSKSNLRPVARDTHIKKQNHQKISSAATEEESSPSRPQSLLDSTNDLDSQAVMNIMNTERSQNSIVSKIKAFEDQTNTETSGLPKKPEIAPRTLPPRPAVSSGKPSVAPKPAANRASGEWDSWTENRLKVASREGLTPHSPPQEAGSIPVTKPELPKKPNPGLIRSVTHELLGGGPMAESPDGGKKAPTPAPRPLLPKKSVSSENPTYPAGLLKPVTVPPRLSVASQAKAFRSLGEGPPASPPVPVLPSKPPGDIDLISFDDDVLPTPSGNLVEDYMGSETVLDPFQLPTKTEPTKERAVQPAPTRKPTVIRIPAKPGKCLHEDPQSPPPLPSEKPIGNTYSTGSGKLSNVDRNRNLESDHTGQTGGSVRGPPRLPPRPANGKAIPARQPPPKGAPERPPPPKLSATRTSSKKLPFNRSSSDMDLQKKQSNLASGLSKAKSQVFKNQEPVLPPRPKPGHPLYRKYMLSVPHGIANEDIVSQNPGELSCKDPSYAQKPVDGSAPHAVVLHDFPAEQVDDLNLTSGEIVYLLEKIDTDWYRGKCRNQTGIFPANYVKVIIDVPEGVNGKRESVSSHYVKGPRCVARFEYIGDQKDELSFSEGEIIILKEYVNEEWARGELRDRTGIFPLNFVELVEDHSTSGTKVLSTKLPSKTRKEDSGANSQNNSLSGEWCEALHSFTAETSDDLSFKRGDRILILEHLDSEWYKGRLRDREGIFPAVFVRPCPAEAKSMSALALKGRKAKALYDFHGENEDELSFKAGDIITELESVDDDWMSGELMGRSGIFPKNYIQFLQVS</sequence>
<feature type="compositionally biased region" description="Basic and acidic residues" evidence="3">
    <location>
        <begin position="36"/>
        <end position="49"/>
    </location>
</feature>
<keyword evidence="5" id="KW-1185">Reference proteome</keyword>
<evidence type="ECO:0000313" key="5">
    <source>
        <dbReference type="Proteomes" id="UP001652662"/>
    </source>
</evidence>
<dbReference type="PRINTS" id="PR00452">
    <property type="entry name" value="SH3DOMAIN"/>
</dbReference>
<dbReference type="PANTHER" id="PTHR14167">
    <property type="entry name" value="SH3 DOMAIN-CONTAINING"/>
    <property type="match status" value="1"/>
</dbReference>
<evidence type="ECO:0000313" key="6">
    <source>
        <dbReference type="RefSeq" id="XP_070467681.1"/>
    </source>
</evidence>
<proteinExistence type="predicted"/>
<dbReference type="PRINTS" id="PR00499">
    <property type="entry name" value="P67PHOX"/>
</dbReference>
<reference evidence="5" key="1">
    <citation type="submission" date="2025-05" db="UniProtKB">
        <authorList>
            <consortium name="RefSeq"/>
        </authorList>
    </citation>
    <scope>NUCLEOTIDE SEQUENCE [LARGE SCALE GENOMIC DNA]</scope>
</reference>
<dbReference type="CDD" id="cd11818">
    <property type="entry name" value="SH3_Eve1_5"/>
    <property type="match status" value="1"/>
</dbReference>
<dbReference type="Gene3D" id="2.30.30.40">
    <property type="entry name" value="SH3 Domains"/>
    <property type="match status" value="4"/>
</dbReference>
<dbReference type="PANTHER" id="PTHR14167:SF48">
    <property type="entry name" value="SH3 DOMAIN-CONTAINING PROTEIN 19"/>
    <property type="match status" value="1"/>
</dbReference>
<feature type="domain" description="SH3" evidence="4">
    <location>
        <begin position="965"/>
        <end position="1024"/>
    </location>
</feature>